<protein>
    <submittedName>
        <fullName evidence="5">Putative universal stress protein</fullName>
    </submittedName>
</protein>
<dbReference type="EMBL" id="SIHJ01000001">
    <property type="protein sequence ID" value="TWT38170.1"/>
    <property type="molecule type" value="Genomic_DNA"/>
</dbReference>
<dbReference type="InterPro" id="IPR006015">
    <property type="entry name" value="Universal_stress_UspA"/>
</dbReference>
<evidence type="ECO:0000259" key="4">
    <source>
        <dbReference type="Pfam" id="PF00582"/>
    </source>
</evidence>
<keyword evidence="2" id="KW-0547">Nucleotide-binding</keyword>
<dbReference type="Pfam" id="PF00582">
    <property type="entry name" value="Usp"/>
    <property type="match status" value="1"/>
</dbReference>
<organism evidence="5 6">
    <name type="scientific">Posidoniimonas corsicana</name>
    <dbReference type="NCBI Taxonomy" id="1938618"/>
    <lineage>
        <taxon>Bacteria</taxon>
        <taxon>Pseudomonadati</taxon>
        <taxon>Planctomycetota</taxon>
        <taxon>Planctomycetia</taxon>
        <taxon>Pirellulales</taxon>
        <taxon>Lacipirellulaceae</taxon>
        <taxon>Posidoniimonas</taxon>
    </lineage>
</organism>
<evidence type="ECO:0000256" key="1">
    <source>
        <dbReference type="ARBA" id="ARBA00008791"/>
    </source>
</evidence>
<name>A0A5C5VJR4_9BACT</name>
<accession>A0A5C5VJR4</accession>
<keyword evidence="6" id="KW-1185">Reference proteome</keyword>
<dbReference type="InterPro" id="IPR006016">
    <property type="entry name" value="UspA"/>
</dbReference>
<dbReference type="Proteomes" id="UP000316714">
    <property type="component" value="Unassembled WGS sequence"/>
</dbReference>
<dbReference type="PANTHER" id="PTHR46268">
    <property type="entry name" value="STRESS RESPONSE PROTEIN NHAX"/>
    <property type="match status" value="1"/>
</dbReference>
<dbReference type="PRINTS" id="PR01438">
    <property type="entry name" value="UNVRSLSTRESS"/>
</dbReference>
<dbReference type="SUPFAM" id="SSF52402">
    <property type="entry name" value="Adenine nucleotide alpha hydrolases-like"/>
    <property type="match status" value="1"/>
</dbReference>
<evidence type="ECO:0000256" key="3">
    <source>
        <dbReference type="ARBA" id="ARBA00022840"/>
    </source>
</evidence>
<feature type="domain" description="UspA" evidence="4">
    <location>
        <begin position="8"/>
        <end position="145"/>
    </location>
</feature>
<dbReference type="GO" id="GO:0005524">
    <property type="term" value="F:ATP binding"/>
    <property type="evidence" value="ECO:0007669"/>
    <property type="project" value="UniProtKB-KW"/>
</dbReference>
<dbReference type="InterPro" id="IPR014729">
    <property type="entry name" value="Rossmann-like_a/b/a_fold"/>
</dbReference>
<reference evidence="5 6" key="1">
    <citation type="submission" date="2019-02" db="EMBL/GenBank/DDBJ databases">
        <title>Deep-cultivation of Planctomycetes and their phenomic and genomic characterization uncovers novel biology.</title>
        <authorList>
            <person name="Wiegand S."/>
            <person name="Jogler M."/>
            <person name="Boedeker C."/>
            <person name="Pinto D."/>
            <person name="Vollmers J."/>
            <person name="Rivas-Marin E."/>
            <person name="Kohn T."/>
            <person name="Peeters S.H."/>
            <person name="Heuer A."/>
            <person name="Rast P."/>
            <person name="Oberbeckmann S."/>
            <person name="Bunk B."/>
            <person name="Jeske O."/>
            <person name="Meyerdierks A."/>
            <person name="Storesund J.E."/>
            <person name="Kallscheuer N."/>
            <person name="Luecker S."/>
            <person name="Lage O.M."/>
            <person name="Pohl T."/>
            <person name="Merkel B.J."/>
            <person name="Hornburger P."/>
            <person name="Mueller R.-W."/>
            <person name="Bruemmer F."/>
            <person name="Labrenz M."/>
            <person name="Spormann A.M."/>
            <person name="Op Den Camp H."/>
            <person name="Overmann J."/>
            <person name="Amann R."/>
            <person name="Jetten M.S.M."/>
            <person name="Mascher T."/>
            <person name="Medema M.H."/>
            <person name="Devos D.P."/>
            <person name="Kaster A.-K."/>
            <person name="Ovreas L."/>
            <person name="Rohde M."/>
            <person name="Galperin M.Y."/>
            <person name="Jogler C."/>
        </authorList>
    </citation>
    <scope>NUCLEOTIDE SEQUENCE [LARGE SCALE GENOMIC DNA]</scope>
    <source>
        <strain evidence="5 6">KOR34</strain>
    </source>
</reference>
<evidence type="ECO:0000256" key="2">
    <source>
        <dbReference type="ARBA" id="ARBA00022741"/>
    </source>
</evidence>
<keyword evidence="3" id="KW-0067">ATP-binding</keyword>
<dbReference type="CDD" id="cd00293">
    <property type="entry name" value="USP-like"/>
    <property type="match status" value="1"/>
</dbReference>
<sequence>MISFKREKRILVPTDFSAQADQAVLDALDMVADPSDLSVLHVAPPMSSYPVADPAIVWESITEEARSERIEESFRVHIKDPRAQAVHFAVAFGAPAEEIVDYAEAHEIDMIMMPSHGRSGLRRLLLGSVAERVVRAAHCPVIVLRN</sequence>
<dbReference type="PANTHER" id="PTHR46268:SF27">
    <property type="entry name" value="UNIVERSAL STRESS PROTEIN RV2623"/>
    <property type="match status" value="1"/>
</dbReference>
<comment type="caution">
    <text evidence="5">The sequence shown here is derived from an EMBL/GenBank/DDBJ whole genome shotgun (WGS) entry which is preliminary data.</text>
</comment>
<comment type="similarity">
    <text evidence="1">Belongs to the universal stress protein A family.</text>
</comment>
<evidence type="ECO:0000313" key="5">
    <source>
        <dbReference type="EMBL" id="TWT38170.1"/>
    </source>
</evidence>
<dbReference type="Gene3D" id="3.40.50.620">
    <property type="entry name" value="HUPs"/>
    <property type="match status" value="1"/>
</dbReference>
<gene>
    <name evidence="5" type="ORF">KOR34_31380</name>
</gene>
<evidence type="ECO:0000313" key="6">
    <source>
        <dbReference type="Proteomes" id="UP000316714"/>
    </source>
</evidence>
<dbReference type="AlphaFoldDB" id="A0A5C5VJR4"/>
<proteinExistence type="inferred from homology"/>